<dbReference type="PANTHER" id="PTHR43977">
    <property type="entry name" value="STRUCTURAL MAINTENANCE OF CHROMOSOMES PROTEIN 3"/>
    <property type="match status" value="1"/>
</dbReference>
<feature type="binding site" evidence="7">
    <location>
        <begin position="32"/>
        <end position="39"/>
    </location>
    <ligand>
        <name>ATP</name>
        <dbReference type="ChEBI" id="CHEBI:30616"/>
    </ligand>
</feature>
<accession>A0A0K1Q8I5</accession>
<sequence length="1199" mass="133362">MKIKRLELSGFKSFVDRTVVNFDHAIMGIVGPNGCGKSNIVDAIRWCMGEQSAKHLRGKSMEDVIFNGSESRTPADFAEVTLTFENDDPTDVPIEYKDYAEIAVTRRLHRTGDSEYLINKTPVRLKDITDLFLGTGVGTKAYSIVEQGKIGLIVSAKPEDRRLLIEEAAGITKFKSRKKQAERKMELTQQNLLRVGDIVAEIERNLGSLKRQAAKAERYLSYRNELEDLQLHDAAHKFLELRGWIMMERSEVERLSQYAEEARTGLAVRETELEAARLEAHAAEERLEQANTASFAADNDMRAQEAAIERAKDRIEALRRREQQAESELAEIREQAASLTRERETVEAEVTILEDSESGEANVVASQEERLAELAAEHQSADRNVVELRQVMGRAQTEIASSEAKLEGFERRRQDLVGREEKLSYEREQREGNVLELRARAEQLALAIEDLRTGKVTTAEERAQLEERLVELRQAISDSEHALEEAKAEASKKRSRLHALTEMHARREGIGAGAKALVDTKHTTIVGLFADRVEAPADLTAALAGLLGSHLEDVVVDDVASGVELLADLAAGRKGRATIVPRHPRHVAGRLSALRSGDGVVGLLVDTLRFAPQDEALVRAVVGDAIVVEDVATAIRVRNEIEAPIVTRDGTVFHVDGRVSGGTGEEAAAHMLDVAREMRELGLEVQRLEALVAERLAHHQTLRTQIGETQGALERAQQQAHQSELALVHAEKDRSAADSEADSHAKRLEELLAELEDVRLAITEAEVERASTQEVLDKARVEFDTVSGHIAQAEMSATEWRDQVQSQQNLVMERKVALAGAREKLTAARSTIQRLVRGEAELGEREKRLDTELCEGARDFGETAATLVRHKEQLADAQVAVQIAQGGLIEAKTVFDAFRTSLQEREVAIRDLRARADESKQSLGQHEMALRERDLAMGHLIEGVREKFRGLELPRVVSDYHMRPPPDGESRTRITELSGLIDRMGSVNLDAMREHEEAEKRYAFYSEQKNDLDKALADLERAIQQMNRESKKLFEDTYHQVNARFQAIFPKMFRGGRAELRLTNPEDMLETGIEIIAQPPGKKLSSIELMSGGEKALTAVSLIFAIFQIKPSPFCVLDEVDAPLDEANVGRYCEMIREMTDKSQFILITHIKKTMQLVDMLHGVTMGEPGVSRLVSVKVSEALAKPAIKHGAPPSVAVA</sequence>
<comment type="domain">
    <text evidence="7">Contains large globular domains required for ATP hydrolysis at each terminus and a third globular domain forming a flexible hinge near the middle of the molecule. These domains are separated by coiled-coil structures.</text>
</comment>
<comment type="function">
    <text evidence="7">Required for chromosome condensation and partitioning.</text>
</comment>
<dbReference type="GO" id="GO:0007062">
    <property type="term" value="P:sister chromatid cohesion"/>
    <property type="evidence" value="ECO:0007669"/>
    <property type="project" value="InterPro"/>
</dbReference>
<evidence type="ECO:0000256" key="5">
    <source>
        <dbReference type="ARBA" id="ARBA00023054"/>
    </source>
</evidence>
<dbReference type="AlphaFoldDB" id="A0A0K1Q8I5"/>
<dbReference type="InterPro" id="IPR036277">
    <property type="entry name" value="SMC_hinge_sf"/>
</dbReference>
<dbReference type="GO" id="GO:0005694">
    <property type="term" value="C:chromosome"/>
    <property type="evidence" value="ECO:0007669"/>
    <property type="project" value="InterPro"/>
</dbReference>
<evidence type="ECO:0000313" key="9">
    <source>
        <dbReference type="EMBL" id="AKV02121.1"/>
    </source>
</evidence>
<dbReference type="GO" id="GO:0005737">
    <property type="term" value="C:cytoplasm"/>
    <property type="evidence" value="ECO:0007669"/>
    <property type="project" value="UniProtKB-SubCell"/>
</dbReference>
<keyword evidence="10" id="KW-1185">Reference proteome</keyword>
<dbReference type="InterPro" id="IPR027417">
    <property type="entry name" value="P-loop_NTPase"/>
</dbReference>
<dbReference type="Pfam" id="PF06470">
    <property type="entry name" value="SMC_hinge"/>
    <property type="match status" value="1"/>
</dbReference>
<dbReference type="Gene3D" id="1.20.1060.20">
    <property type="match status" value="1"/>
</dbReference>
<feature type="coiled-coil region" evidence="7">
    <location>
        <begin position="266"/>
        <end position="412"/>
    </location>
</feature>
<gene>
    <name evidence="7" type="primary">smc</name>
    <name evidence="9" type="ORF">AKJ09_08784</name>
</gene>
<feature type="coiled-coil region" evidence="7">
    <location>
        <begin position="671"/>
        <end position="782"/>
    </location>
</feature>
<proteinExistence type="inferred from homology"/>
<keyword evidence="5 7" id="KW-0175">Coiled coil</keyword>
<name>A0A0K1Q8I5_9BACT</name>
<dbReference type="RefSeq" id="WP_146653083.1">
    <property type="nucleotide sequence ID" value="NZ_CP012333.1"/>
</dbReference>
<organism evidence="9 10">
    <name type="scientific">Labilithrix luteola</name>
    <dbReference type="NCBI Taxonomy" id="1391654"/>
    <lineage>
        <taxon>Bacteria</taxon>
        <taxon>Pseudomonadati</taxon>
        <taxon>Myxococcota</taxon>
        <taxon>Polyangia</taxon>
        <taxon>Polyangiales</taxon>
        <taxon>Labilitrichaceae</taxon>
        <taxon>Labilithrix</taxon>
    </lineage>
</organism>
<dbReference type="KEGG" id="llu:AKJ09_08784"/>
<dbReference type="HAMAP" id="MF_01894">
    <property type="entry name" value="Smc_prok"/>
    <property type="match status" value="1"/>
</dbReference>
<feature type="coiled-coil region" evidence="7">
    <location>
        <begin position="171"/>
        <end position="219"/>
    </location>
</feature>
<feature type="coiled-coil region" evidence="7">
    <location>
        <begin position="988"/>
        <end position="1036"/>
    </location>
</feature>
<comment type="similarity">
    <text evidence="7">Belongs to the SMC family.</text>
</comment>
<evidence type="ECO:0000256" key="3">
    <source>
        <dbReference type="ARBA" id="ARBA00022741"/>
    </source>
</evidence>
<evidence type="ECO:0000256" key="4">
    <source>
        <dbReference type="ARBA" id="ARBA00022840"/>
    </source>
</evidence>
<dbReference type="Gene3D" id="3.40.50.300">
    <property type="entry name" value="P-loop containing nucleotide triphosphate hydrolases"/>
    <property type="match status" value="2"/>
</dbReference>
<evidence type="ECO:0000256" key="1">
    <source>
        <dbReference type="ARBA" id="ARBA00004496"/>
    </source>
</evidence>
<dbReference type="GO" id="GO:0007059">
    <property type="term" value="P:chromosome segregation"/>
    <property type="evidence" value="ECO:0007669"/>
    <property type="project" value="UniProtKB-UniRule"/>
</dbReference>
<dbReference type="SMART" id="SM00968">
    <property type="entry name" value="SMC_hinge"/>
    <property type="match status" value="1"/>
</dbReference>
<evidence type="ECO:0000256" key="6">
    <source>
        <dbReference type="ARBA" id="ARBA00023125"/>
    </source>
</evidence>
<dbReference type="STRING" id="1391654.AKJ09_08784"/>
<dbReference type="GO" id="GO:0030261">
    <property type="term" value="P:chromosome condensation"/>
    <property type="evidence" value="ECO:0007669"/>
    <property type="project" value="InterPro"/>
</dbReference>
<keyword evidence="4 7" id="KW-0067">ATP-binding</keyword>
<protein>
    <recommendedName>
        <fullName evidence="7">Chromosome partition protein Smc</fullName>
    </recommendedName>
</protein>
<comment type="subcellular location">
    <subcellularLocation>
        <location evidence="1 7">Cytoplasm</location>
    </subcellularLocation>
</comment>
<dbReference type="GO" id="GO:0006260">
    <property type="term" value="P:DNA replication"/>
    <property type="evidence" value="ECO:0007669"/>
    <property type="project" value="UniProtKB-UniRule"/>
</dbReference>
<dbReference type="FunFam" id="3.40.50.300:FF:000901">
    <property type="entry name" value="Chromosome partition protein Smc"/>
    <property type="match status" value="1"/>
</dbReference>
<dbReference type="Proteomes" id="UP000064967">
    <property type="component" value="Chromosome"/>
</dbReference>
<evidence type="ECO:0000259" key="8">
    <source>
        <dbReference type="SMART" id="SM00968"/>
    </source>
</evidence>
<dbReference type="Pfam" id="PF02463">
    <property type="entry name" value="SMC_N"/>
    <property type="match status" value="1"/>
</dbReference>
<dbReference type="OrthoDB" id="9808768at2"/>
<dbReference type="PATRIC" id="fig|1391654.3.peg.8895"/>
<feature type="domain" description="SMC hinge" evidence="8">
    <location>
        <begin position="523"/>
        <end position="638"/>
    </location>
</feature>
<comment type="subunit">
    <text evidence="7">Homodimer.</text>
</comment>
<dbReference type="CDD" id="cd03278">
    <property type="entry name" value="ABC_SMC_barmotin"/>
    <property type="match status" value="2"/>
</dbReference>
<dbReference type="SUPFAM" id="SSF52540">
    <property type="entry name" value="P-loop containing nucleoside triphosphate hydrolases"/>
    <property type="match status" value="1"/>
</dbReference>
<dbReference type="GO" id="GO:0005524">
    <property type="term" value="F:ATP binding"/>
    <property type="evidence" value="ECO:0007669"/>
    <property type="project" value="UniProtKB-UniRule"/>
</dbReference>
<dbReference type="SUPFAM" id="SSF75553">
    <property type="entry name" value="Smc hinge domain"/>
    <property type="match status" value="1"/>
</dbReference>
<keyword evidence="3 7" id="KW-0547">Nucleotide-binding</keyword>
<reference evidence="9 10" key="1">
    <citation type="submission" date="2015-08" db="EMBL/GenBank/DDBJ databases">
        <authorList>
            <person name="Babu N.S."/>
            <person name="Beckwith C.J."/>
            <person name="Beseler K.G."/>
            <person name="Brison A."/>
            <person name="Carone J.V."/>
            <person name="Caskin T.P."/>
            <person name="Diamond M."/>
            <person name="Durham M.E."/>
            <person name="Foxe J.M."/>
            <person name="Go M."/>
            <person name="Henderson B.A."/>
            <person name="Jones I.B."/>
            <person name="McGettigan J.A."/>
            <person name="Micheletti S.J."/>
            <person name="Nasrallah M.E."/>
            <person name="Ortiz D."/>
            <person name="Piller C.R."/>
            <person name="Privatt S.R."/>
            <person name="Schneider S.L."/>
            <person name="Sharp S."/>
            <person name="Smith T.C."/>
            <person name="Stanton J.D."/>
            <person name="Ullery H.E."/>
            <person name="Wilson R.J."/>
            <person name="Serrano M.G."/>
            <person name="Buck G."/>
            <person name="Lee V."/>
            <person name="Wang Y."/>
            <person name="Carvalho R."/>
            <person name="Voegtly L."/>
            <person name="Shi R."/>
            <person name="Duckworth R."/>
            <person name="Johnson A."/>
            <person name="Loviza R."/>
            <person name="Walstead R."/>
            <person name="Shah Z."/>
            <person name="Kiflezghi M."/>
            <person name="Wade K."/>
            <person name="Ball S.L."/>
            <person name="Bradley K.W."/>
            <person name="Asai D.J."/>
            <person name="Bowman C.A."/>
            <person name="Russell D.A."/>
            <person name="Pope W.H."/>
            <person name="Jacobs-Sera D."/>
            <person name="Hendrix R.W."/>
            <person name="Hatfull G.F."/>
        </authorList>
    </citation>
    <scope>NUCLEOTIDE SEQUENCE [LARGE SCALE GENOMIC DNA]</scope>
    <source>
        <strain evidence="9 10">DSM 27648</strain>
    </source>
</reference>
<dbReference type="InterPro" id="IPR003395">
    <property type="entry name" value="RecF/RecN/SMC_N"/>
</dbReference>
<dbReference type="InterPro" id="IPR024704">
    <property type="entry name" value="SMC"/>
</dbReference>
<feature type="coiled-coil region" evidence="7">
    <location>
        <begin position="448"/>
        <end position="503"/>
    </location>
</feature>
<keyword evidence="2 7" id="KW-0963">Cytoplasm</keyword>
<evidence type="ECO:0000256" key="2">
    <source>
        <dbReference type="ARBA" id="ARBA00022490"/>
    </source>
</evidence>
<evidence type="ECO:0000313" key="10">
    <source>
        <dbReference type="Proteomes" id="UP000064967"/>
    </source>
</evidence>
<dbReference type="GO" id="GO:0003677">
    <property type="term" value="F:DNA binding"/>
    <property type="evidence" value="ECO:0007669"/>
    <property type="project" value="UniProtKB-UniRule"/>
</dbReference>
<dbReference type="Gene3D" id="3.30.70.1620">
    <property type="match status" value="1"/>
</dbReference>
<dbReference type="PIRSF" id="PIRSF005719">
    <property type="entry name" value="SMC"/>
    <property type="match status" value="1"/>
</dbReference>
<keyword evidence="6 7" id="KW-0238">DNA-binding</keyword>
<dbReference type="NCBIfam" id="TIGR02168">
    <property type="entry name" value="SMC_prok_B"/>
    <property type="match status" value="1"/>
</dbReference>
<evidence type="ECO:0000256" key="7">
    <source>
        <dbReference type="HAMAP-Rule" id="MF_01894"/>
    </source>
</evidence>
<dbReference type="InterPro" id="IPR011890">
    <property type="entry name" value="SMC_prok"/>
</dbReference>
<dbReference type="GO" id="GO:0016887">
    <property type="term" value="F:ATP hydrolysis activity"/>
    <property type="evidence" value="ECO:0007669"/>
    <property type="project" value="InterPro"/>
</dbReference>
<dbReference type="EMBL" id="CP012333">
    <property type="protein sequence ID" value="AKV02121.1"/>
    <property type="molecule type" value="Genomic_DNA"/>
</dbReference>
<dbReference type="InterPro" id="IPR010935">
    <property type="entry name" value="SMC_hinge"/>
</dbReference>